<keyword evidence="4" id="KW-1185">Reference proteome</keyword>
<evidence type="ECO:0000313" key="4">
    <source>
        <dbReference type="Proteomes" id="UP000002037"/>
    </source>
</evidence>
<evidence type="ECO:0000313" key="3">
    <source>
        <dbReference type="EMBL" id="EER33375.1"/>
    </source>
</evidence>
<feature type="region of interest" description="Disordered" evidence="1">
    <location>
        <begin position="75"/>
        <end position="128"/>
    </location>
</feature>
<reference evidence="3 4" key="1">
    <citation type="journal article" date="2009" name="Nature">
        <title>Evolution of pathogenicity and sexual reproduction in eight Candida genomes.</title>
        <authorList>
            <person name="Butler G."/>
            <person name="Rasmussen M.D."/>
            <person name="Lin M.F."/>
            <person name="Santos M.A."/>
            <person name="Sakthikumar S."/>
            <person name="Munro C.A."/>
            <person name="Rheinbay E."/>
            <person name="Grabherr M."/>
            <person name="Forche A."/>
            <person name="Reedy J.L."/>
            <person name="Agrafioti I."/>
            <person name="Arnaud M.B."/>
            <person name="Bates S."/>
            <person name="Brown A.J."/>
            <person name="Brunke S."/>
            <person name="Costanzo M.C."/>
            <person name="Fitzpatrick D.A."/>
            <person name="de Groot P.W."/>
            <person name="Harris D."/>
            <person name="Hoyer L.L."/>
            <person name="Hube B."/>
            <person name="Klis F.M."/>
            <person name="Kodira C."/>
            <person name="Lennard N."/>
            <person name="Logue M.E."/>
            <person name="Martin R."/>
            <person name="Neiman A.M."/>
            <person name="Nikolaou E."/>
            <person name="Quail M.A."/>
            <person name="Quinn J."/>
            <person name="Santos M.C."/>
            <person name="Schmitzberger F.F."/>
            <person name="Sherlock G."/>
            <person name="Shah P."/>
            <person name="Silverstein K.A."/>
            <person name="Skrzypek M.S."/>
            <person name="Soll D."/>
            <person name="Staggs R."/>
            <person name="Stansfield I."/>
            <person name="Stumpf M.P."/>
            <person name="Sudbery P.E."/>
            <person name="Srikantha T."/>
            <person name="Zeng Q."/>
            <person name="Berman J."/>
            <person name="Berriman M."/>
            <person name="Heitman J."/>
            <person name="Gow N.A."/>
            <person name="Lorenz M.C."/>
            <person name="Birren B.W."/>
            <person name="Kellis M."/>
            <person name="Cuomo C.A."/>
        </authorList>
    </citation>
    <scope>NUCLEOTIDE SEQUENCE [LARGE SCALE GENOMIC DNA]</scope>
    <source>
        <strain evidence="4">ATCC MYA-3404 / T1</strain>
    </source>
</reference>
<name>C5M9N1_CANTT</name>
<organism evidence="3 4">
    <name type="scientific">Candida tropicalis (strain ATCC MYA-3404 / T1)</name>
    <name type="common">Yeast</name>
    <dbReference type="NCBI Taxonomy" id="294747"/>
    <lineage>
        <taxon>Eukaryota</taxon>
        <taxon>Fungi</taxon>
        <taxon>Dikarya</taxon>
        <taxon>Ascomycota</taxon>
        <taxon>Saccharomycotina</taxon>
        <taxon>Pichiomycetes</taxon>
        <taxon>Debaryomycetaceae</taxon>
        <taxon>Candida/Lodderomyces clade</taxon>
        <taxon>Candida</taxon>
    </lineage>
</organism>
<gene>
    <name evidence="3" type="ORF">CTRG_02193</name>
</gene>
<dbReference type="PANTHER" id="PTHR39463">
    <property type="entry name" value="MEDUSA"/>
    <property type="match status" value="1"/>
</dbReference>
<feature type="compositionally biased region" description="Polar residues" evidence="1">
    <location>
        <begin position="423"/>
        <end position="439"/>
    </location>
</feature>
<accession>C5M9N1</accession>
<dbReference type="GO" id="GO:0005634">
    <property type="term" value="C:nucleus"/>
    <property type="evidence" value="ECO:0007669"/>
    <property type="project" value="TreeGrafter"/>
</dbReference>
<feature type="compositionally biased region" description="Basic and acidic residues" evidence="1">
    <location>
        <begin position="440"/>
        <end position="449"/>
    </location>
</feature>
<evidence type="ECO:0000256" key="1">
    <source>
        <dbReference type="SAM" id="MobiDB-lite"/>
    </source>
</evidence>
<dbReference type="Proteomes" id="UP000002037">
    <property type="component" value="Unassembled WGS sequence"/>
</dbReference>
<feature type="compositionally biased region" description="Low complexity" evidence="1">
    <location>
        <begin position="100"/>
        <end position="127"/>
    </location>
</feature>
<feature type="compositionally biased region" description="Polar residues" evidence="1">
    <location>
        <begin position="342"/>
        <end position="361"/>
    </location>
</feature>
<feature type="region of interest" description="Disordered" evidence="1">
    <location>
        <begin position="336"/>
        <end position="361"/>
    </location>
</feature>
<feature type="domain" description="DUF7082" evidence="2">
    <location>
        <begin position="26"/>
        <end position="65"/>
    </location>
</feature>
<dbReference type="PANTHER" id="PTHR39463:SF1">
    <property type="entry name" value="MEDUSA"/>
    <property type="match status" value="1"/>
</dbReference>
<dbReference type="KEGG" id="ctp:CTRG_02193"/>
<feature type="compositionally biased region" description="Polar residues" evidence="1">
    <location>
        <begin position="299"/>
        <end position="316"/>
    </location>
</feature>
<dbReference type="Pfam" id="PF23305">
    <property type="entry name" value="DUF7082"/>
    <property type="match status" value="1"/>
</dbReference>
<dbReference type="GeneID" id="8296811"/>
<dbReference type="VEuPathDB" id="FungiDB:CTRG_02193"/>
<dbReference type="InterPro" id="IPR055509">
    <property type="entry name" value="DUF7082"/>
</dbReference>
<feature type="compositionally biased region" description="Low complexity" evidence="1">
    <location>
        <begin position="269"/>
        <end position="289"/>
    </location>
</feature>
<proteinExistence type="predicted"/>
<dbReference type="OrthoDB" id="1751210at2759"/>
<feature type="region of interest" description="Disordered" evidence="1">
    <location>
        <begin position="423"/>
        <end position="471"/>
    </location>
</feature>
<feature type="region of interest" description="Disordered" evidence="1">
    <location>
        <begin position="252"/>
        <end position="316"/>
    </location>
</feature>
<dbReference type="EMBL" id="GG692397">
    <property type="protein sequence ID" value="EER33375.1"/>
    <property type="molecule type" value="Genomic_DNA"/>
</dbReference>
<dbReference type="AlphaFoldDB" id="C5M9N1"/>
<dbReference type="HOGENOM" id="CLU_580000_0_0_1"/>
<sequence>MWRKRTKLEEICLVPNLLLDSEQIVSDRNFFNLIMSMENPRPRNIEKDLKVFNWSDLRKAISKVMSKYYVVLPNESTNNPQQQQRPRPSWSTSGGSGVYPPQQQQASQSPHILQSPSSSLPSSVPTPFQYTPIQQHFPEFQNQQSPGYFPRHASLPNVMSISSTNSTTFPSSKDPYMNYNKLMAFDKYQPQFPPPSPQNLMNHYDTTPHQEYQQTRHNSQPFISKPTQFNSIWHMRKNSLPQSFHSNFYITHQQHQQQHHEHHDHHRQQQYQYQPGQGNSQPSPHSSNNHHYDSKVMSPINSGDNTPPANDTQSNDQILKRPLDVTSSSLSNKISSMLNKSPISDTKSSINNSNDLQNSKLDNLSNQANFKNTITKVNLNDLITRDTSVDKLNNGIIVNDKSNNNESSGNSTRLPSIAQLLNRNHSQDGTNKEPATTINNKKEGWGNKQEEEEVEESDLPLNKKQKNSSSD</sequence>
<evidence type="ECO:0000259" key="2">
    <source>
        <dbReference type="Pfam" id="PF23305"/>
    </source>
</evidence>
<protein>
    <recommendedName>
        <fullName evidence="2">DUF7082 domain-containing protein</fullName>
    </recommendedName>
</protein>
<dbReference type="RefSeq" id="XP_002547896.1">
    <property type="nucleotide sequence ID" value="XM_002547850.1"/>
</dbReference>